<dbReference type="GO" id="GO:0007166">
    <property type="term" value="P:cell surface receptor signaling pathway"/>
    <property type="evidence" value="ECO:0007669"/>
    <property type="project" value="InterPro"/>
</dbReference>
<evidence type="ECO:0000256" key="2">
    <source>
        <dbReference type="ARBA" id="ARBA00022692"/>
    </source>
</evidence>
<feature type="transmembrane region" description="Helical" evidence="5">
    <location>
        <begin position="180"/>
        <end position="201"/>
    </location>
</feature>
<dbReference type="Pfam" id="PF00002">
    <property type="entry name" value="7tm_2"/>
    <property type="match status" value="1"/>
</dbReference>
<evidence type="ECO:0000256" key="3">
    <source>
        <dbReference type="ARBA" id="ARBA00022989"/>
    </source>
</evidence>
<feature type="domain" description="G-protein coupled receptors family 2 profile 2" evidence="6">
    <location>
        <begin position="1"/>
        <end position="224"/>
    </location>
</feature>
<dbReference type="PRINTS" id="PR00249">
    <property type="entry name" value="GPCRSECRETIN"/>
</dbReference>
<protein>
    <recommendedName>
        <fullName evidence="6">G-protein coupled receptors family 2 profile 2 domain-containing protein</fullName>
    </recommendedName>
</protein>
<feature type="transmembrane region" description="Helical" evidence="5">
    <location>
        <begin position="138"/>
        <end position="159"/>
    </location>
</feature>
<organism evidence="7 8">
    <name type="scientific">Pleurodeles waltl</name>
    <name type="common">Iberian ribbed newt</name>
    <dbReference type="NCBI Taxonomy" id="8319"/>
    <lineage>
        <taxon>Eukaryota</taxon>
        <taxon>Metazoa</taxon>
        <taxon>Chordata</taxon>
        <taxon>Craniata</taxon>
        <taxon>Vertebrata</taxon>
        <taxon>Euteleostomi</taxon>
        <taxon>Amphibia</taxon>
        <taxon>Batrachia</taxon>
        <taxon>Caudata</taxon>
        <taxon>Salamandroidea</taxon>
        <taxon>Salamandridae</taxon>
        <taxon>Pleurodelinae</taxon>
        <taxon>Pleurodeles</taxon>
    </lineage>
</organism>
<dbReference type="Gene3D" id="1.20.1070.10">
    <property type="entry name" value="Rhodopsin 7-helix transmembrane proteins"/>
    <property type="match status" value="1"/>
</dbReference>
<dbReference type="GO" id="GO:0016519">
    <property type="term" value="F:gastric inhibitory peptide receptor activity"/>
    <property type="evidence" value="ECO:0007669"/>
    <property type="project" value="InterPro"/>
</dbReference>
<dbReference type="AlphaFoldDB" id="A0AAV7MS38"/>
<evidence type="ECO:0000259" key="6">
    <source>
        <dbReference type="PROSITE" id="PS50261"/>
    </source>
</evidence>
<evidence type="ECO:0000256" key="5">
    <source>
        <dbReference type="SAM" id="Phobius"/>
    </source>
</evidence>
<evidence type="ECO:0000313" key="8">
    <source>
        <dbReference type="Proteomes" id="UP001066276"/>
    </source>
</evidence>
<dbReference type="InterPro" id="IPR001749">
    <property type="entry name" value="GPCR_2_GIP_rcpt"/>
</dbReference>
<feature type="non-terminal residue" evidence="7">
    <location>
        <position position="224"/>
    </location>
</feature>
<accession>A0AAV7MS38</accession>
<proteinExistence type="predicted"/>
<name>A0AAV7MS38_PLEWA</name>
<dbReference type="PROSITE" id="PS50261">
    <property type="entry name" value="G_PROTEIN_RECEP_F2_4"/>
    <property type="match status" value="1"/>
</dbReference>
<dbReference type="InterPro" id="IPR017981">
    <property type="entry name" value="GPCR_2-like_7TM"/>
</dbReference>
<feature type="non-terminal residue" evidence="7">
    <location>
        <position position="1"/>
    </location>
</feature>
<keyword evidence="4 5" id="KW-0472">Membrane</keyword>
<evidence type="ECO:0000256" key="4">
    <source>
        <dbReference type="ARBA" id="ARBA00023136"/>
    </source>
</evidence>
<dbReference type="GO" id="GO:0005886">
    <property type="term" value="C:plasma membrane"/>
    <property type="evidence" value="ECO:0007669"/>
    <property type="project" value="TreeGrafter"/>
</dbReference>
<comment type="subcellular location">
    <subcellularLocation>
        <location evidence="1">Membrane</location>
        <topology evidence="1">Multi-pass membrane protein</topology>
    </subcellularLocation>
</comment>
<dbReference type="Proteomes" id="UP001066276">
    <property type="component" value="Chromosome 9"/>
</dbReference>
<keyword evidence="2 5" id="KW-0812">Transmembrane</keyword>
<evidence type="ECO:0000313" key="7">
    <source>
        <dbReference type="EMBL" id="KAJ1106560.1"/>
    </source>
</evidence>
<dbReference type="FunFam" id="1.20.1070.10:FF:000133">
    <property type="entry name" value="Glucagon receptor a"/>
    <property type="match status" value="1"/>
</dbReference>
<dbReference type="EMBL" id="JANPWB010000013">
    <property type="protein sequence ID" value="KAJ1106560.1"/>
    <property type="molecule type" value="Genomic_DNA"/>
</dbReference>
<feature type="transmembrane region" description="Helical" evidence="5">
    <location>
        <begin position="98"/>
        <end position="118"/>
    </location>
</feature>
<dbReference type="GO" id="GO:0017046">
    <property type="term" value="F:peptide hormone binding"/>
    <property type="evidence" value="ECO:0007669"/>
    <property type="project" value="TreeGrafter"/>
</dbReference>
<dbReference type="GO" id="GO:0007188">
    <property type="term" value="P:adenylate cyclase-modulating G protein-coupled receptor signaling pathway"/>
    <property type="evidence" value="ECO:0007669"/>
    <property type="project" value="TreeGrafter"/>
</dbReference>
<dbReference type="InterPro" id="IPR000832">
    <property type="entry name" value="GPCR_2_secretin-like"/>
</dbReference>
<dbReference type="GO" id="GO:0008528">
    <property type="term" value="F:G protein-coupled peptide receptor activity"/>
    <property type="evidence" value="ECO:0007669"/>
    <property type="project" value="TreeGrafter"/>
</dbReference>
<dbReference type="PRINTS" id="PR01129">
    <property type="entry name" value="GIPRECEPTOR"/>
</dbReference>
<dbReference type="PANTHER" id="PTHR45620">
    <property type="entry name" value="PDF RECEPTOR-LIKE PROTEIN-RELATED"/>
    <property type="match status" value="1"/>
</dbReference>
<keyword evidence="3 5" id="KW-1133">Transmembrane helix</keyword>
<gene>
    <name evidence="7" type="ORF">NDU88_003961</name>
</gene>
<dbReference type="PANTHER" id="PTHR45620:SF5">
    <property type="entry name" value="GASTRIC INHIBITORY POLYPEPTIDE RECEPTOR"/>
    <property type="match status" value="1"/>
</dbReference>
<keyword evidence="8" id="KW-1185">Reference proteome</keyword>
<evidence type="ECO:0000256" key="1">
    <source>
        <dbReference type="ARBA" id="ARBA00004141"/>
    </source>
</evidence>
<sequence length="224" mass="26654">KLRCTRNYIHMNLFLSFMMRAISILTRDILLKDHSSKDIHDNMDMSLFVSDQVMVGCRLVQILTQYCVQSNYYWLLVEGLYLHNLLVMMAFSEETYFLGYLFIGWGTPLIFVIPWVLIRYLKENTKCWEINENMAYWWIIRSPILMAILINLLLFIRIIKILISKLRAHQMRYNDYKFRLARSTLTLIPLLGIHEVVFAAVPEEHAKGTLRYIKLFYELLLSSL</sequence>
<reference evidence="7" key="1">
    <citation type="journal article" date="2022" name="bioRxiv">
        <title>Sequencing and chromosome-scale assembly of the giantPleurodeles waltlgenome.</title>
        <authorList>
            <person name="Brown T."/>
            <person name="Elewa A."/>
            <person name="Iarovenko S."/>
            <person name="Subramanian E."/>
            <person name="Araus A.J."/>
            <person name="Petzold A."/>
            <person name="Susuki M."/>
            <person name="Suzuki K.-i.T."/>
            <person name="Hayashi T."/>
            <person name="Toyoda A."/>
            <person name="Oliveira C."/>
            <person name="Osipova E."/>
            <person name="Leigh N.D."/>
            <person name="Simon A."/>
            <person name="Yun M.H."/>
        </authorList>
    </citation>
    <scope>NUCLEOTIDE SEQUENCE</scope>
    <source>
        <strain evidence="7">20211129_DDA</strain>
        <tissue evidence="7">Liver</tissue>
    </source>
</reference>
<comment type="caution">
    <text evidence="7">The sequence shown here is derived from an EMBL/GenBank/DDBJ whole genome shotgun (WGS) entry which is preliminary data.</text>
</comment>
<dbReference type="InterPro" id="IPR050332">
    <property type="entry name" value="GPCR_2"/>
</dbReference>